<protein>
    <submittedName>
        <fullName evidence="3">Uncharacterized protein LOC104214189</fullName>
    </submittedName>
</protein>
<dbReference type="RefSeq" id="XP_009762128.1">
    <property type="nucleotide sequence ID" value="XM_009763826.1"/>
</dbReference>
<accession>A0A1U7V6W1</accession>
<proteinExistence type="predicted"/>
<organism evidence="2 3">
    <name type="scientific">Nicotiana sylvestris</name>
    <name type="common">Wood tobacco</name>
    <name type="synonym">South American tobacco</name>
    <dbReference type="NCBI Taxonomy" id="4096"/>
    <lineage>
        <taxon>Eukaryota</taxon>
        <taxon>Viridiplantae</taxon>
        <taxon>Streptophyta</taxon>
        <taxon>Embryophyta</taxon>
        <taxon>Tracheophyta</taxon>
        <taxon>Spermatophyta</taxon>
        <taxon>Magnoliopsida</taxon>
        <taxon>eudicotyledons</taxon>
        <taxon>Gunneridae</taxon>
        <taxon>Pentapetalae</taxon>
        <taxon>asterids</taxon>
        <taxon>lamiids</taxon>
        <taxon>Solanales</taxon>
        <taxon>Solanaceae</taxon>
        <taxon>Nicotianoideae</taxon>
        <taxon>Nicotianeae</taxon>
        <taxon>Nicotiana</taxon>
    </lineage>
</organism>
<gene>
    <name evidence="3" type="primary">LOC104214189</name>
</gene>
<dbReference type="AlphaFoldDB" id="A0A1U7V6W1"/>
<evidence type="ECO:0000313" key="3">
    <source>
        <dbReference type="RefSeq" id="XP_009762128.1"/>
    </source>
</evidence>
<evidence type="ECO:0000313" key="2">
    <source>
        <dbReference type="Proteomes" id="UP000189701"/>
    </source>
</evidence>
<evidence type="ECO:0000256" key="1">
    <source>
        <dbReference type="SAM" id="MobiDB-lite"/>
    </source>
</evidence>
<feature type="compositionally biased region" description="Polar residues" evidence="1">
    <location>
        <begin position="1"/>
        <end position="12"/>
    </location>
</feature>
<reference evidence="2" key="1">
    <citation type="journal article" date="2013" name="Genome Biol.">
        <title>Reference genomes and transcriptomes of Nicotiana sylvestris and Nicotiana tomentosiformis.</title>
        <authorList>
            <person name="Sierro N."/>
            <person name="Battey J.N."/>
            <person name="Ouadi S."/>
            <person name="Bovet L."/>
            <person name="Goepfert S."/>
            <person name="Bakaher N."/>
            <person name="Peitsch M.C."/>
            <person name="Ivanov N.V."/>
        </authorList>
    </citation>
    <scope>NUCLEOTIDE SEQUENCE [LARGE SCALE GENOMIC DNA]</scope>
</reference>
<sequence length="102" mass="11529">MDPQLYEQQQHTIPPKPPDIDQSIIKPSFKEMLTTSNLLLFTTIENHQDINPLMMNPDDQVFDQPSLTTSKGIKFITLSDEEKVVNAPTEAGNPPTRIPARE</sequence>
<feature type="region of interest" description="Disordered" evidence="1">
    <location>
        <begin position="1"/>
        <end position="20"/>
    </location>
</feature>
<name>A0A1U7V6W1_NICSY</name>
<reference evidence="3" key="2">
    <citation type="submission" date="2025-08" db="UniProtKB">
        <authorList>
            <consortium name="RefSeq"/>
        </authorList>
    </citation>
    <scope>IDENTIFICATION</scope>
    <source>
        <tissue evidence="3">Leaf</tissue>
    </source>
</reference>
<keyword evidence="2" id="KW-1185">Reference proteome</keyword>
<dbReference type="Proteomes" id="UP000189701">
    <property type="component" value="Unplaced"/>
</dbReference>